<protein>
    <submittedName>
        <fullName evidence="1">Uncharacterized protein</fullName>
    </submittedName>
</protein>
<sequence>MKKLIYSLALLFTLTSAVYADFPRSGFQNNNTDQRNGFTKNYHVPRRVNHYNSNGILIRYSMIYSDGTVQEYDAMGICIGSSR</sequence>
<dbReference type="EMBL" id="LAZR01025880">
    <property type="protein sequence ID" value="KKL70489.1"/>
    <property type="molecule type" value="Genomic_DNA"/>
</dbReference>
<proteinExistence type="predicted"/>
<gene>
    <name evidence="1" type="ORF">LCGC14_2104390</name>
</gene>
<accession>A0A0F9E952</accession>
<comment type="caution">
    <text evidence="1">The sequence shown here is derived from an EMBL/GenBank/DDBJ whole genome shotgun (WGS) entry which is preliminary data.</text>
</comment>
<organism evidence="1">
    <name type="scientific">marine sediment metagenome</name>
    <dbReference type="NCBI Taxonomy" id="412755"/>
    <lineage>
        <taxon>unclassified sequences</taxon>
        <taxon>metagenomes</taxon>
        <taxon>ecological metagenomes</taxon>
    </lineage>
</organism>
<reference evidence="1" key="1">
    <citation type="journal article" date="2015" name="Nature">
        <title>Complex archaea that bridge the gap between prokaryotes and eukaryotes.</title>
        <authorList>
            <person name="Spang A."/>
            <person name="Saw J.H."/>
            <person name="Jorgensen S.L."/>
            <person name="Zaremba-Niedzwiedzka K."/>
            <person name="Martijn J."/>
            <person name="Lind A.E."/>
            <person name="van Eijk R."/>
            <person name="Schleper C."/>
            <person name="Guy L."/>
            <person name="Ettema T.J."/>
        </authorList>
    </citation>
    <scope>NUCLEOTIDE SEQUENCE</scope>
</reference>
<dbReference type="AlphaFoldDB" id="A0A0F9E952"/>
<evidence type="ECO:0000313" key="1">
    <source>
        <dbReference type="EMBL" id="KKL70489.1"/>
    </source>
</evidence>
<name>A0A0F9E952_9ZZZZ</name>